<dbReference type="InterPro" id="IPR039937">
    <property type="entry name" value="SNX20/SNX21"/>
</dbReference>
<dbReference type="PANTHER" id="PTHR20939">
    <property type="entry name" value="SORTING NEXIN 20, 21"/>
    <property type="match status" value="1"/>
</dbReference>
<dbReference type="PANTHER" id="PTHR20939:SF11">
    <property type="entry name" value="LD12265P"/>
    <property type="match status" value="1"/>
</dbReference>
<evidence type="ECO:0000313" key="8">
    <source>
        <dbReference type="EMBL" id="KRG03432.1"/>
    </source>
</evidence>
<protein>
    <submittedName>
        <fullName evidence="8">Uncharacterized protein, isoform B</fullName>
    </submittedName>
</protein>
<dbReference type="KEGG" id="dmo:Dmoj_GI22902"/>
<dbReference type="SUPFAM" id="SSF64268">
    <property type="entry name" value="PX domain"/>
    <property type="match status" value="1"/>
</dbReference>
<evidence type="ECO:0000256" key="5">
    <source>
        <dbReference type="ARBA" id="ARBA00023121"/>
    </source>
</evidence>
<keyword evidence="3" id="KW-0967">Endosome</keyword>
<evidence type="ECO:0000256" key="6">
    <source>
        <dbReference type="ARBA" id="ARBA00023136"/>
    </source>
</evidence>
<evidence type="ECO:0000313" key="9">
    <source>
        <dbReference type="Proteomes" id="UP000009192"/>
    </source>
</evidence>
<evidence type="ECO:0000256" key="3">
    <source>
        <dbReference type="ARBA" id="ARBA00022753"/>
    </source>
</evidence>
<dbReference type="Proteomes" id="UP000009192">
    <property type="component" value="Unassembled WGS sequence"/>
</dbReference>
<comment type="subcellular location">
    <subcellularLocation>
        <location evidence="1">Early endosome membrane</location>
        <topology evidence="1">Peripheral membrane protein</topology>
        <orientation evidence="1">Cytoplasmic side</orientation>
    </subcellularLocation>
</comment>
<dbReference type="InterPro" id="IPR001683">
    <property type="entry name" value="PX_dom"/>
</dbReference>
<accession>A0A0Q9XI80</accession>
<sequence>MFWFGSLGISHLKIRKRNTNATEIIKLILAENSYCTTVHAVMAKRLLPHQPSEDGPHPDDEPDSPAIEAAALDIPSQGVDPTGQKAFWESYNSAKKFRPTADGSSELRFEILLAHIMPRENEDVKIKRFVIYELTVRQDSSTMDEQPAKIERRYTDFRDLYQCLKRELPNELASVNFPSKVLMGNFSAELIAERSAAFETFLTHIARNTKLRDSEAFLRFLQHDELTRACQYLDERRNEMAIPILENCFRLLNKIFMNRSRPVLLILCRLVAACTASPVPHHSAERWALLALSRFDTLCDIDLLPLYIPLLHTCAHLWWQRGQDQKPITDRLTEMSRQGINTANITSLMQAIHKLDPRTETI</sequence>
<evidence type="ECO:0000256" key="2">
    <source>
        <dbReference type="ARBA" id="ARBA00022448"/>
    </source>
</evidence>
<name>A0A0Q9XI80_DROMO</name>
<dbReference type="SMART" id="SM00312">
    <property type="entry name" value="PX"/>
    <property type="match status" value="1"/>
</dbReference>
<proteinExistence type="predicted"/>
<dbReference type="GO" id="GO:1901981">
    <property type="term" value="F:phosphatidylinositol phosphate binding"/>
    <property type="evidence" value="ECO:0007669"/>
    <property type="project" value="TreeGrafter"/>
</dbReference>
<keyword evidence="6" id="KW-0472">Membrane</keyword>
<evidence type="ECO:0000256" key="1">
    <source>
        <dbReference type="ARBA" id="ARBA00004469"/>
    </source>
</evidence>
<dbReference type="eggNOG" id="KOG2101">
    <property type="taxonomic scope" value="Eukaryota"/>
</dbReference>
<dbReference type="Pfam" id="PF00787">
    <property type="entry name" value="PX"/>
    <property type="match status" value="1"/>
</dbReference>
<dbReference type="InParanoid" id="A0A0Q9XI80"/>
<reference evidence="8 9" key="1">
    <citation type="journal article" date="2007" name="Nature">
        <title>Evolution of genes and genomes on the Drosophila phylogeny.</title>
        <authorList>
            <consortium name="Drosophila 12 Genomes Consortium"/>
            <person name="Clark A.G."/>
            <person name="Eisen M.B."/>
            <person name="Smith D.R."/>
            <person name="Bergman C.M."/>
            <person name="Oliver B."/>
            <person name="Markow T.A."/>
            <person name="Kaufman T.C."/>
            <person name="Kellis M."/>
            <person name="Gelbart W."/>
            <person name="Iyer V.N."/>
            <person name="Pollard D.A."/>
            <person name="Sackton T.B."/>
            <person name="Larracuente A.M."/>
            <person name="Singh N.D."/>
            <person name="Abad J.P."/>
            <person name="Abt D.N."/>
            <person name="Adryan B."/>
            <person name="Aguade M."/>
            <person name="Akashi H."/>
            <person name="Anderson W.W."/>
            <person name="Aquadro C.F."/>
            <person name="Ardell D.H."/>
            <person name="Arguello R."/>
            <person name="Artieri C.G."/>
            <person name="Barbash D.A."/>
            <person name="Barker D."/>
            <person name="Barsanti P."/>
            <person name="Batterham P."/>
            <person name="Batzoglou S."/>
            <person name="Begun D."/>
            <person name="Bhutkar A."/>
            <person name="Blanco E."/>
            <person name="Bosak S.A."/>
            <person name="Bradley R.K."/>
            <person name="Brand A.D."/>
            <person name="Brent M.R."/>
            <person name="Brooks A.N."/>
            <person name="Brown R.H."/>
            <person name="Butlin R.K."/>
            <person name="Caggese C."/>
            <person name="Calvi B.R."/>
            <person name="Bernardo de Carvalho A."/>
            <person name="Caspi A."/>
            <person name="Castrezana S."/>
            <person name="Celniker S.E."/>
            <person name="Chang J.L."/>
            <person name="Chapple C."/>
            <person name="Chatterji S."/>
            <person name="Chinwalla A."/>
            <person name="Civetta A."/>
            <person name="Clifton S.W."/>
            <person name="Comeron J.M."/>
            <person name="Costello J.C."/>
            <person name="Coyne J.A."/>
            <person name="Daub J."/>
            <person name="David R.G."/>
            <person name="Delcher A.L."/>
            <person name="Delehaunty K."/>
            <person name="Do C.B."/>
            <person name="Ebling H."/>
            <person name="Edwards K."/>
            <person name="Eickbush T."/>
            <person name="Evans J.D."/>
            <person name="Filipski A."/>
            <person name="Findeiss S."/>
            <person name="Freyhult E."/>
            <person name="Fulton L."/>
            <person name="Fulton R."/>
            <person name="Garcia A.C."/>
            <person name="Gardiner A."/>
            <person name="Garfield D.A."/>
            <person name="Garvin B.E."/>
            <person name="Gibson G."/>
            <person name="Gilbert D."/>
            <person name="Gnerre S."/>
            <person name="Godfrey J."/>
            <person name="Good R."/>
            <person name="Gotea V."/>
            <person name="Gravely B."/>
            <person name="Greenberg A.J."/>
            <person name="Griffiths-Jones S."/>
            <person name="Gross S."/>
            <person name="Guigo R."/>
            <person name="Gustafson E.A."/>
            <person name="Haerty W."/>
            <person name="Hahn M.W."/>
            <person name="Halligan D.L."/>
            <person name="Halpern A.L."/>
            <person name="Halter G.M."/>
            <person name="Han M.V."/>
            <person name="Heger A."/>
            <person name="Hillier L."/>
            <person name="Hinrichs A.S."/>
            <person name="Holmes I."/>
            <person name="Hoskins R.A."/>
            <person name="Hubisz M.J."/>
            <person name="Hultmark D."/>
            <person name="Huntley M.A."/>
            <person name="Jaffe D.B."/>
            <person name="Jagadeeshan S."/>
            <person name="Jeck W.R."/>
            <person name="Johnson J."/>
            <person name="Jones C.D."/>
            <person name="Jordan W.C."/>
            <person name="Karpen G.H."/>
            <person name="Kataoka E."/>
            <person name="Keightley P.D."/>
            <person name="Kheradpour P."/>
            <person name="Kirkness E.F."/>
            <person name="Koerich L.B."/>
            <person name="Kristiansen K."/>
            <person name="Kudrna D."/>
            <person name="Kulathinal R.J."/>
            <person name="Kumar S."/>
            <person name="Kwok R."/>
            <person name="Lander E."/>
            <person name="Langley C.H."/>
            <person name="Lapoint R."/>
            <person name="Lazzaro B.P."/>
            <person name="Lee S.J."/>
            <person name="Levesque L."/>
            <person name="Li R."/>
            <person name="Lin C.F."/>
            <person name="Lin M.F."/>
            <person name="Lindblad-Toh K."/>
            <person name="Llopart A."/>
            <person name="Long M."/>
            <person name="Low L."/>
            <person name="Lozovsky E."/>
            <person name="Lu J."/>
            <person name="Luo M."/>
            <person name="Machado C.A."/>
            <person name="Makalowski W."/>
            <person name="Marzo M."/>
            <person name="Matsuda M."/>
            <person name="Matzkin L."/>
            <person name="McAllister B."/>
            <person name="McBride C.S."/>
            <person name="McKernan B."/>
            <person name="McKernan K."/>
            <person name="Mendez-Lago M."/>
            <person name="Minx P."/>
            <person name="Mollenhauer M.U."/>
            <person name="Montooth K."/>
            <person name="Mount S.M."/>
            <person name="Mu X."/>
            <person name="Myers E."/>
            <person name="Negre B."/>
            <person name="Newfeld S."/>
            <person name="Nielsen R."/>
            <person name="Noor M.A."/>
            <person name="O'Grady P."/>
            <person name="Pachter L."/>
            <person name="Papaceit M."/>
            <person name="Parisi M.J."/>
            <person name="Parisi M."/>
            <person name="Parts L."/>
            <person name="Pedersen J.S."/>
            <person name="Pesole G."/>
            <person name="Phillippy A.M."/>
            <person name="Ponting C.P."/>
            <person name="Pop M."/>
            <person name="Porcelli D."/>
            <person name="Powell J.R."/>
            <person name="Prohaska S."/>
            <person name="Pruitt K."/>
            <person name="Puig M."/>
            <person name="Quesneville H."/>
            <person name="Ram K.R."/>
            <person name="Rand D."/>
            <person name="Rasmussen M.D."/>
            <person name="Reed L.K."/>
            <person name="Reenan R."/>
            <person name="Reily A."/>
            <person name="Remington K.A."/>
            <person name="Rieger T.T."/>
            <person name="Ritchie M.G."/>
            <person name="Robin C."/>
            <person name="Rogers Y.H."/>
            <person name="Rohde C."/>
            <person name="Rozas J."/>
            <person name="Rubenfield M.J."/>
            <person name="Ruiz A."/>
            <person name="Russo S."/>
            <person name="Salzberg S.L."/>
            <person name="Sanchez-Gracia A."/>
            <person name="Saranga D.J."/>
            <person name="Sato H."/>
            <person name="Schaeffer S.W."/>
            <person name="Schatz M.C."/>
            <person name="Schlenke T."/>
            <person name="Schwartz R."/>
            <person name="Segarra C."/>
            <person name="Singh R.S."/>
            <person name="Sirot L."/>
            <person name="Sirota M."/>
            <person name="Sisneros N.B."/>
            <person name="Smith C.D."/>
            <person name="Smith T.F."/>
            <person name="Spieth J."/>
            <person name="Stage D.E."/>
            <person name="Stark A."/>
            <person name="Stephan W."/>
            <person name="Strausberg R.L."/>
            <person name="Strempel S."/>
            <person name="Sturgill D."/>
            <person name="Sutton G."/>
            <person name="Sutton G.G."/>
            <person name="Tao W."/>
            <person name="Teichmann S."/>
            <person name="Tobari Y.N."/>
            <person name="Tomimura Y."/>
            <person name="Tsolas J.M."/>
            <person name="Valente V.L."/>
            <person name="Venter E."/>
            <person name="Venter J.C."/>
            <person name="Vicario S."/>
            <person name="Vieira F.G."/>
            <person name="Vilella A.J."/>
            <person name="Villasante A."/>
            <person name="Walenz B."/>
            <person name="Wang J."/>
            <person name="Wasserman M."/>
            <person name="Watts T."/>
            <person name="Wilson D."/>
            <person name="Wilson R.K."/>
            <person name="Wing R.A."/>
            <person name="Wolfner M.F."/>
            <person name="Wong A."/>
            <person name="Wong G.K."/>
            <person name="Wu C.I."/>
            <person name="Wu G."/>
            <person name="Yamamoto D."/>
            <person name="Yang H.P."/>
            <person name="Yang S.P."/>
            <person name="Yorke J.A."/>
            <person name="Yoshida K."/>
            <person name="Zdobnov E."/>
            <person name="Zhang P."/>
            <person name="Zhang Y."/>
            <person name="Zimin A.V."/>
            <person name="Baldwin J."/>
            <person name="Abdouelleil A."/>
            <person name="Abdulkadir J."/>
            <person name="Abebe A."/>
            <person name="Abera B."/>
            <person name="Abreu J."/>
            <person name="Acer S.C."/>
            <person name="Aftuck L."/>
            <person name="Alexander A."/>
            <person name="An P."/>
            <person name="Anderson E."/>
            <person name="Anderson S."/>
            <person name="Arachi H."/>
            <person name="Azer M."/>
            <person name="Bachantsang P."/>
            <person name="Barry A."/>
            <person name="Bayul T."/>
            <person name="Berlin A."/>
            <person name="Bessette D."/>
            <person name="Bloom T."/>
            <person name="Blye J."/>
            <person name="Boguslavskiy L."/>
            <person name="Bonnet C."/>
            <person name="Boukhgalter B."/>
            <person name="Bourzgui I."/>
            <person name="Brown A."/>
            <person name="Cahill P."/>
            <person name="Channer S."/>
            <person name="Cheshatsang Y."/>
            <person name="Chuda L."/>
            <person name="Citroen M."/>
            <person name="Collymore A."/>
            <person name="Cooke P."/>
            <person name="Costello M."/>
            <person name="D'Aco K."/>
            <person name="Daza R."/>
            <person name="De Haan G."/>
            <person name="DeGray S."/>
            <person name="DeMaso C."/>
            <person name="Dhargay N."/>
            <person name="Dooley K."/>
            <person name="Dooley E."/>
            <person name="Doricent M."/>
            <person name="Dorje P."/>
            <person name="Dorjee K."/>
            <person name="Dupes A."/>
            <person name="Elong R."/>
            <person name="Falk J."/>
            <person name="Farina A."/>
            <person name="Faro S."/>
            <person name="Ferguson D."/>
            <person name="Fisher S."/>
            <person name="Foley C.D."/>
            <person name="Franke A."/>
            <person name="Friedrich D."/>
            <person name="Gadbois L."/>
            <person name="Gearin G."/>
            <person name="Gearin C.R."/>
            <person name="Giannoukos G."/>
            <person name="Goode T."/>
            <person name="Graham J."/>
            <person name="Grandbois E."/>
            <person name="Grewal S."/>
            <person name="Gyaltsen K."/>
            <person name="Hafez N."/>
            <person name="Hagos B."/>
            <person name="Hall J."/>
            <person name="Henson C."/>
            <person name="Hollinger A."/>
            <person name="Honan T."/>
            <person name="Huard M.D."/>
            <person name="Hughes L."/>
            <person name="Hurhula B."/>
            <person name="Husby M.E."/>
            <person name="Kamat A."/>
            <person name="Kanga B."/>
            <person name="Kashin S."/>
            <person name="Khazanovich D."/>
            <person name="Kisner P."/>
            <person name="Lance K."/>
            <person name="Lara M."/>
            <person name="Lee W."/>
            <person name="Lennon N."/>
            <person name="Letendre F."/>
            <person name="LeVine R."/>
            <person name="Lipovsky A."/>
            <person name="Liu X."/>
            <person name="Liu J."/>
            <person name="Liu S."/>
            <person name="Lokyitsang T."/>
            <person name="Lokyitsang Y."/>
            <person name="Lubonja R."/>
            <person name="Lui A."/>
            <person name="MacDonald P."/>
            <person name="Magnisalis V."/>
            <person name="Maru K."/>
            <person name="Matthews C."/>
            <person name="McCusker W."/>
            <person name="McDonough S."/>
            <person name="Mehta T."/>
            <person name="Meldrim J."/>
            <person name="Meneus L."/>
            <person name="Mihai O."/>
            <person name="Mihalev A."/>
            <person name="Mihova T."/>
            <person name="Mittelman R."/>
            <person name="Mlenga V."/>
            <person name="Montmayeur A."/>
            <person name="Mulrain L."/>
            <person name="Navidi A."/>
            <person name="Naylor J."/>
            <person name="Negash T."/>
            <person name="Nguyen T."/>
            <person name="Nguyen N."/>
            <person name="Nicol R."/>
            <person name="Norbu C."/>
            <person name="Norbu N."/>
            <person name="Novod N."/>
            <person name="O'Neill B."/>
            <person name="Osman S."/>
            <person name="Markiewicz E."/>
            <person name="Oyono O.L."/>
            <person name="Patti C."/>
            <person name="Phunkhang P."/>
            <person name="Pierre F."/>
            <person name="Priest M."/>
            <person name="Raghuraman S."/>
            <person name="Rege F."/>
            <person name="Reyes R."/>
            <person name="Rise C."/>
            <person name="Rogov P."/>
            <person name="Ross K."/>
            <person name="Ryan E."/>
            <person name="Settipalli S."/>
            <person name="Shea T."/>
            <person name="Sherpa N."/>
            <person name="Shi L."/>
            <person name="Shih D."/>
            <person name="Sparrow T."/>
            <person name="Spaulding J."/>
            <person name="Stalker J."/>
            <person name="Stange-Thomann N."/>
            <person name="Stavropoulos S."/>
            <person name="Stone C."/>
            <person name="Strader C."/>
            <person name="Tesfaye S."/>
            <person name="Thomson T."/>
            <person name="Thoulutsang Y."/>
            <person name="Thoulutsang D."/>
            <person name="Topham K."/>
            <person name="Topping I."/>
            <person name="Tsamla T."/>
            <person name="Vassiliev H."/>
            <person name="Vo A."/>
            <person name="Wangchuk T."/>
            <person name="Wangdi T."/>
            <person name="Weiand M."/>
            <person name="Wilkinson J."/>
            <person name="Wilson A."/>
            <person name="Yadav S."/>
            <person name="Young G."/>
            <person name="Yu Q."/>
            <person name="Zembek L."/>
            <person name="Zhong D."/>
            <person name="Zimmer A."/>
            <person name="Zwirko Z."/>
            <person name="Jaffe D.B."/>
            <person name="Alvarez P."/>
            <person name="Brockman W."/>
            <person name="Butler J."/>
            <person name="Chin C."/>
            <person name="Gnerre S."/>
            <person name="Grabherr M."/>
            <person name="Kleber M."/>
            <person name="Mauceli E."/>
            <person name="MacCallum I."/>
        </authorList>
    </citation>
    <scope>NUCLEOTIDE SEQUENCE [LARGE SCALE GENOMIC DNA]</scope>
    <source>
        <strain evidence="9">Tucson 15081-1352.22</strain>
    </source>
</reference>
<dbReference type="EMBL" id="CH933807">
    <property type="protein sequence ID" value="KRG03432.1"/>
    <property type="molecule type" value="Genomic_DNA"/>
</dbReference>
<keyword evidence="9" id="KW-1185">Reference proteome</keyword>
<gene>
    <name evidence="8" type="primary">Dmoj\GI22902</name>
    <name evidence="8" type="ORF">Dmoj_GI22902</name>
</gene>
<dbReference type="Gene3D" id="3.30.1520.10">
    <property type="entry name" value="Phox-like domain"/>
    <property type="match status" value="1"/>
</dbReference>
<evidence type="ECO:0000256" key="4">
    <source>
        <dbReference type="ARBA" id="ARBA00022927"/>
    </source>
</evidence>
<dbReference type="FunCoup" id="A0A0Q9XI80">
    <property type="interactions" value="50"/>
</dbReference>
<dbReference type="InterPro" id="IPR036871">
    <property type="entry name" value="PX_dom_sf"/>
</dbReference>
<keyword evidence="4" id="KW-0653">Protein transport</keyword>
<dbReference type="AlphaFoldDB" id="A0A0Q9XI80"/>
<dbReference type="GO" id="GO:0031901">
    <property type="term" value="C:early endosome membrane"/>
    <property type="evidence" value="ECO:0007669"/>
    <property type="project" value="UniProtKB-SubCell"/>
</dbReference>
<keyword evidence="2" id="KW-0813">Transport</keyword>
<dbReference type="PROSITE" id="PS50195">
    <property type="entry name" value="PX"/>
    <property type="match status" value="1"/>
</dbReference>
<dbReference type="OrthoDB" id="5975050at2759"/>
<dbReference type="SMR" id="A0A0Q9XI80"/>
<organism evidence="8 9">
    <name type="scientific">Drosophila mojavensis</name>
    <name type="common">Fruit fly</name>
    <dbReference type="NCBI Taxonomy" id="7230"/>
    <lineage>
        <taxon>Eukaryota</taxon>
        <taxon>Metazoa</taxon>
        <taxon>Ecdysozoa</taxon>
        <taxon>Arthropoda</taxon>
        <taxon>Hexapoda</taxon>
        <taxon>Insecta</taxon>
        <taxon>Pterygota</taxon>
        <taxon>Neoptera</taxon>
        <taxon>Endopterygota</taxon>
        <taxon>Diptera</taxon>
        <taxon>Brachycera</taxon>
        <taxon>Muscomorpha</taxon>
        <taxon>Ephydroidea</taxon>
        <taxon>Drosophilidae</taxon>
        <taxon>Drosophila</taxon>
    </lineage>
</organism>
<feature type="domain" description="PX" evidence="7">
    <location>
        <begin position="110"/>
        <end position="228"/>
    </location>
</feature>
<evidence type="ECO:0000259" key="7">
    <source>
        <dbReference type="PROSITE" id="PS50195"/>
    </source>
</evidence>
<dbReference type="GO" id="GO:0015031">
    <property type="term" value="P:protein transport"/>
    <property type="evidence" value="ECO:0007669"/>
    <property type="project" value="UniProtKB-KW"/>
</dbReference>
<keyword evidence="5" id="KW-0446">Lipid-binding</keyword>